<gene>
    <name evidence="1" type="ORF">GOP47_0010671</name>
</gene>
<evidence type="ECO:0000313" key="1">
    <source>
        <dbReference type="EMBL" id="KAI5074710.1"/>
    </source>
</evidence>
<sequence length="97" mass="11210">MEKNAKEQEIKGGVEKIIEEEAQARSVIREVVQEVFEEHARKVQVEDIPATKEEVMKKDKLEEKGKVQEMDVEMSKFVDTLEVPLGEEPKSSFDMME</sequence>
<reference evidence="1" key="1">
    <citation type="submission" date="2021-01" db="EMBL/GenBank/DDBJ databases">
        <title>Adiantum capillus-veneris genome.</title>
        <authorList>
            <person name="Fang Y."/>
            <person name="Liao Q."/>
        </authorList>
    </citation>
    <scope>NUCLEOTIDE SEQUENCE</scope>
    <source>
        <strain evidence="1">H3</strain>
        <tissue evidence="1">Leaf</tissue>
    </source>
</reference>
<comment type="caution">
    <text evidence="1">The sequence shown here is derived from an EMBL/GenBank/DDBJ whole genome shotgun (WGS) entry which is preliminary data.</text>
</comment>
<dbReference type="Proteomes" id="UP000886520">
    <property type="component" value="Chromosome 10"/>
</dbReference>
<evidence type="ECO:0000313" key="2">
    <source>
        <dbReference type="Proteomes" id="UP000886520"/>
    </source>
</evidence>
<proteinExistence type="predicted"/>
<name>A0A9D4ZJ08_ADICA</name>
<dbReference type="AlphaFoldDB" id="A0A9D4ZJ08"/>
<organism evidence="1 2">
    <name type="scientific">Adiantum capillus-veneris</name>
    <name type="common">Maidenhair fern</name>
    <dbReference type="NCBI Taxonomy" id="13818"/>
    <lineage>
        <taxon>Eukaryota</taxon>
        <taxon>Viridiplantae</taxon>
        <taxon>Streptophyta</taxon>
        <taxon>Embryophyta</taxon>
        <taxon>Tracheophyta</taxon>
        <taxon>Polypodiopsida</taxon>
        <taxon>Polypodiidae</taxon>
        <taxon>Polypodiales</taxon>
        <taxon>Pteridineae</taxon>
        <taxon>Pteridaceae</taxon>
        <taxon>Vittarioideae</taxon>
        <taxon>Adiantum</taxon>
    </lineage>
</organism>
<keyword evidence="2" id="KW-1185">Reference proteome</keyword>
<dbReference type="EMBL" id="JABFUD020000010">
    <property type="protein sequence ID" value="KAI5074710.1"/>
    <property type="molecule type" value="Genomic_DNA"/>
</dbReference>
<accession>A0A9D4ZJ08</accession>
<protein>
    <submittedName>
        <fullName evidence="1">Uncharacterized protein</fullName>
    </submittedName>
</protein>